<sequence>MYQAIAHFSYQNFKHDPVTLIDCVLEEWRINGQVIGREMGVTHHQSDTYSKFEVNLAIPDQDSLLPQWNSEEVNEMLEQAKEFGVVFEYFELVGRDYNAVESSDHPADFYILYTTHLESCSPIYNGYDFCPTPLYRVDLGHDLYQSIIHWQENWQACDQLQMNGGVLEQQALAEISNHDSELSLQGRALAQQIEEQSKIPTYYYLYRLGKDVELEQNRRCPSCNDEWKLAEPLHDIFYFKCDKCRLISNLSWEIQ</sequence>
<dbReference type="RefSeq" id="WP_121121378.1">
    <property type="nucleotide sequence ID" value="NZ_CP016604.1"/>
</dbReference>
<name>A0A420XI76_9PAST</name>
<dbReference type="AlphaFoldDB" id="A0A420XI76"/>
<gene>
    <name evidence="1" type="ORF">DES31_0348</name>
</gene>
<dbReference type="Proteomes" id="UP000280099">
    <property type="component" value="Unassembled WGS sequence"/>
</dbReference>
<dbReference type="PIRSF" id="PIRSF029037">
    <property type="entry name" value="UCP029037_Zn_ribbon"/>
    <property type="match status" value="1"/>
</dbReference>
<keyword evidence="2" id="KW-1185">Reference proteome</keyword>
<protein>
    <submittedName>
        <fullName evidence="1">Putative nucleic acid-binding Zn ribbon protein</fullName>
    </submittedName>
</protein>
<dbReference type="InterPro" id="IPR016908">
    <property type="entry name" value="UCP029037"/>
</dbReference>
<dbReference type="EMBL" id="RBJC01000004">
    <property type="protein sequence ID" value="RKR77032.1"/>
    <property type="molecule type" value="Genomic_DNA"/>
</dbReference>
<comment type="caution">
    <text evidence="1">The sequence shown here is derived from an EMBL/GenBank/DDBJ whole genome shotgun (WGS) entry which is preliminary data.</text>
</comment>
<organism evidence="1 2">
    <name type="scientific">Otariodibacter oris</name>
    <dbReference type="NCBI Taxonomy" id="1032623"/>
    <lineage>
        <taxon>Bacteria</taxon>
        <taxon>Pseudomonadati</taxon>
        <taxon>Pseudomonadota</taxon>
        <taxon>Gammaproteobacteria</taxon>
        <taxon>Pasteurellales</taxon>
        <taxon>Pasteurellaceae</taxon>
        <taxon>Otariodibacter</taxon>
    </lineage>
</organism>
<evidence type="ECO:0000313" key="2">
    <source>
        <dbReference type="Proteomes" id="UP000280099"/>
    </source>
</evidence>
<reference evidence="1 2" key="1">
    <citation type="submission" date="2018-10" db="EMBL/GenBank/DDBJ databases">
        <title>Genomic Encyclopedia of Type Strains, Phase IV (KMG-IV): sequencing the most valuable type-strain genomes for metagenomic binning, comparative biology and taxonomic classification.</title>
        <authorList>
            <person name="Goeker M."/>
        </authorList>
    </citation>
    <scope>NUCLEOTIDE SEQUENCE [LARGE SCALE GENOMIC DNA]</scope>
    <source>
        <strain evidence="1 2">DSM 23800</strain>
    </source>
</reference>
<evidence type="ECO:0000313" key="1">
    <source>
        <dbReference type="EMBL" id="RKR77032.1"/>
    </source>
</evidence>
<dbReference type="OrthoDB" id="5589102at2"/>
<dbReference type="Pfam" id="PF10071">
    <property type="entry name" value="DUF2310"/>
    <property type="match status" value="1"/>
</dbReference>
<proteinExistence type="predicted"/>
<accession>A0A420XI76</accession>